<evidence type="ECO:0000259" key="3">
    <source>
        <dbReference type="Pfam" id="PF01464"/>
    </source>
</evidence>
<protein>
    <submittedName>
        <fullName evidence="5">Slt</fullName>
    </submittedName>
</protein>
<dbReference type="InterPro" id="IPR023346">
    <property type="entry name" value="Lysozyme-like_dom_sf"/>
</dbReference>
<dbReference type="CDD" id="cd00254">
    <property type="entry name" value="LT-like"/>
    <property type="match status" value="1"/>
</dbReference>
<name>A0A248LGI5_9NEIS</name>
<feature type="signal peptide" evidence="2">
    <location>
        <begin position="1"/>
        <end position="28"/>
    </location>
</feature>
<evidence type="ECO:0000313" key="5">
    <source>
        <dbReference type="EMBL" id="ASJ23579.1"/>
    </source>
</evidence>
<dbReference type="GO" id="GO:0000270">
    <property type="term" value="P:peptidoglycan metabolic process"/>
    <property type="evidence" value="ECO:0007669"/>
    <property type="project" value="InterPro"/>
</dbReference>
<dbReference type="InterPro" id="IPR025392">
    <property type="entry name" value="DUF4124"/>
</dbReference>
<dbReference type="InterPro" id="IPR000189">
    <property type="entry name" value="Transglyc_AS"/>
</dbReference>
<dbReference type="PANTHER" id="PTHR37423:SF2">
    <property type="entry name" value="MEMBRANE-BOUND LYTIC MUREIN TRANSGLYCOSYLASE C"/>
    <property type="match status" value="1"/>
</dbReference>
<dbReference type="Gene3D" id="1.10.530.10">
    <property type="match status" value="1"/>
</dbReference>
<dbReference type="PROSITE" id="PS00922">
    <property type="entry name" value="TRANSGLYCOSYLASE"/>
    <property type="match status" value="1"/>
</dbReference>
<dbReference type="GO" id="GO:0008933">
    <property type="term" value="F:peptidoglycan lytic transglycosylase activity"/>
    <property type="evidence" value="ECO:0007669"/>
    <property type="project" value="InterPro"/>
</dbReference>
<dbReference type="Pfam" id="PF01464">
    <property type="entry name" value="SLT"/>
    <property type="match status" value="1"/>
</dbReference>
<comment type="similarity">
    <text evidence="1">Belongs to the transglycosylase Slt family.</text>
</comment>
<keyword evidence="2" id="KW-0732">Signal</keyword>
<evidence type="ECO:0000313" key="6">
    <source>
        <dbReference type="Proteomes" id="UP000197424"/>
    </source>
</evidence>
<evidence type="ECO:0000256" key="1">
    <source>
        <dbReference type="ARBA" id="ARBA00007734"/>
    </source>
</evidence>
<reference evidence="6" key="1">
    <citation type="submission" date="2017-06" db="EMBL/GenBank/DDBJ databases">
        <title>Whole genome sequence of Laribacter hongkongensis LHGZ1.</title>
        <authorList>
            <person name="Chen D."/>
            <person name="Wu H."/>
            <person name="Chen J."/>
        </authorList>
    </citation>
    <scope>NUCLEOTIDE SEQUENCE [LARGE SCALE GENOMIC DNA]</scope>
    <source>
        <strain evidence="6">LHGZ1</strain>
    </source>
</reference>
<dbReference type="Pfam" id="PF13511">
    <property type="entry name" value="DUF4124"/>
    <property type="match status" value="1"/>
</dbReference>
<dbReference type="PANTHER" id="PTHR37423">
    <property type="entry name" value="SOLUBLE LYTIC MUREIN TRANSGLYCOSYLASE-RELATED"/>
    <property type="match status" value="1"/>
</dbReference>
<feature type="chain" id="PRO_5013190747" evidence="2">
    <location>
        <begin position="29"/>
        <end position="224"/>
    </location>
</feature>
<sequence length="224" mass="24432">MNLKRFLWHTLSALTLTATVAAFQPAMAAMYGYIDNDGRVHISSSKLDPRYQPIPPGQTLQPAKKTPSLVALKPAKPVEAHPARVGRYRDLVEQVADKYDLNPDLMHAIISVESGYNPKAVSNRGARGLMQLMPATGKRFGGRQLSDPKQNLEAGARYLAYLLDKFDNRLTLAIAAYNAGEGAVQRYGTVPPYKETRNYVAKVMATYVAASSDDTPSLGSSMSS</sequence>
<gene>
    <name evidence="5" type="primary">slt</name>
    <name evidence="5" type="ORF">LHGZ1_0748</name>
</gene>
<evidence type="ECO:0000256" key="2">
    <source>
        <dbReference type="SAM" id="SignalP"/>
    </source>
</evidence>
<dbReference type="OrthoDB" id="9815002at2"/>
<dbReference type="Proteomes" id="UP000197424">
    <property type="component" value="Chromosome"/>
</dbReference>
<dbReference type="InterPro" id="IPR008258">
    <property type="entry name" value="Transglycosylase_SLT_dom_1"/>
</dbReference>
<dbReference type="SUPFAM" id="SSF53955">
    <property type="entry name" value="Lysozyme-like"/>
    <property type="match status" value="1"/>
</dbReference>
<dbReference type="GO" id="GO:0016020">
    <property type="term" value="C:membrane"/>
    <property type="evidence" value="ECO:0007669"/>
    <property type="project" value="InterPro"/>
</dbReference>
<feature type="domain" description="Transglycosylase SLT" evidence="3">
    <location>
        <begin position="91"/>
        <end position="197"/>
    </location>
</feature>
<accession>A0A248LGI5</accession>
<dbReference type="EMBL" id="CP022115">
    <property type="protein sequence ID" value="ASJ23579.1"/>
    <property type="molecule type" value="Genomic_DNA"/>
</dbReference>
<feature type="domain" description="DUF4124" evidence="4">
    <location>
        <begin position="19"/>
        <end position="83"/>
    </location>
</feature>
<organism evidence="5 6">
    <name type="scientific">Laribacter hongkongensis</name>
    <dbReference type="NCBI Taxonomy" id="168471"/>
    <lineage>
        <taxon>Bacteria</taxon>
        <taxon>Pseudomonadati</taxon>
        <taxon>Pseudomonadota</taxon>
        <taxon>Betaproteobacteria</taxon>
        <taxon>Neisseriales</taxon>
        <taxon>Aquaspirillaceae</taxon>
        <taxon>Laribacter</taxon>
    </lineage>
</organism>
<dbReference type="AlphaFoldDB" id="A0A248LGI5"/>
<proteinExistence type="inferred from homology"/>
<evidence type="ECO:0000259" key="4">
    <source>
        <dbReference type="Pfam" id="PF13511"/>
    </source>
</evidence>